<feature type="transmembrane region" description="Helical" evidence="1">
    <location>
        <begin position="74"/>
        <end position="95"/>
    </location>
</feature>
<dbReference type="OrthoDB" id="66636at2"/>
<reference evidence="2 3" key="1">
    <citation type="submission" date="2018-03" db="EMBL/GenBank/DDBJ databases">
        <title>Draft genome of Deinococcus sp. OD32.</title>
        <authorList>
            <person name="Wang X.-P."/>
            <person name="Du Z.-J."/>
        </authorList>
    </citation>
    <scope>NUCLEOTIDE SEQUENCE [LARGE SCALE GENOMIC DNA]</scope>
    <source>
        <strain evidence="2 3">OD32</strain>
    </source>
</reference>
<accession>A0A2T3WC90</accession>
<keyword evidence="3" id="KW-1185">Reference proteome</keyword>
<feature type="transmembrane region" description="Helical" evidence="1">
    <location>
        <begin position="17"/>
        <end position="38"/>
    </location>
</feature>
<feature type="transmembrane region" description="Helical" evidence="1">
    <location>
        <begin position="183"/>
        <end position="203"/>
    </location>
</feature>
<evidence type="ECO:0000313" key="2">
    <source>
        <dbReference type="EMBL" id="PTA69525.1"/>
    </source>
</evidence>
<dbReference type="Proteomes" id="UP000240317">
    <property type="component" value="Unassembled WGS sequence"/>
</dbReference>
<dbReference type="GO" id="GO:0140359">
    <property type="term" value="F:ABC-type transporter activity"/>
    <property type="evidence" value="ECO:0007669"/>
    <property type="project" value="InterPro"/>
</dbReference>
<dbReference type="AlphaFoldDB" id="A0A2T3WC90"/>
<feature type="transmembrane region" description="Helical" evidence="1">
    <location>
        <begin position="116"/>
        <end position="142"/>
    </location>
</feature>
<keyword evidence="1" id="KW-1133">Transmembrane helix</keyword>
<dbReference type="Pfam" id="PF12679">
    <property type="entry name" value="ABC2_membrane_2"/>
    <property type="match status" value="1"/>
</dbReference>
<gene>
    <name evidence="2" type="ORF">C8263_00360</name>
</gene>
<dbReference type="GO" id="GO:0005886">
    <property type="term" value="C:plasma membrane"/>
    <property type="evidence" value="ECO:0007669"/>
    <property type="project" value="UniProtKB-SubCell"/>
</dbReference>
<dbReference type="RefSeq" id="WP_107136118.1">
    <property type="nucleotide sequence ID" value="NZ_PYSV01000001.1"/>
</dbReference>
<dbReference type="EMBL" id="PYSV01000001">
    <property type="protein sequence ID" value="PTA69525.1"/>
    <property type="molecule type" value="Genomic_DNA"/>
</dbReference>
<name>A0A2T3WC90_9DEIO</name>
<sequence length="262" mass="27380">MWPEVYRQALRDARRGWLVWSASLLAYTLLVLAFYPSIRNDPAVNELMRNLPEALRQLVGQDLTSPAGYVGGRLLSLMPALLSVYAALTGAALLAGAEERGWLELPLAQPVTRRDLLLGTGAALLTLVLGLGAVLFVAVWGLGAVFQAPLPAELVLQTAALHTLGAWVFGALALAVGAATGRAGPAAAAGAGLGVALLVAHTLSSQVPALRDLAHLNPWTLPLGGQTLREAVSLRALPAEVAVGAALLLLAWPLLERRDLGQ</sequence>
<keyword evidence="1" id="KW-0812">Transmembrane</keyword>
<evidence type="ECO:0000256" key="1">
    <source>
        <dbReference type="SAM" id="Phobius"/>
    </source>
</evidence>
<proteinExistence type="predicted"/>
<evidence type="ECO:0000313" key="3">
    <source>
        <dbReference type="Proteomes" id="UP000240317"/>
    </source>
</evidence>
<comment type="caution">
    <text evidence="2">The sequence shown here is derived from an EMBL/GenBank/DDBJ whole genome shotgun (WGS) entry which is preliminary data.</text>
</comment>
<organism evidence="2 3">
    <name type="scientific">Deinococcus arcticus</name>
    <dbReference type="NCBI Taxonomy" id="2136176"/>
    <lineage>
        <taxon>Bacteria</taxon>
        <taxon>Thermotogati</taxon>
        <taxon>Deinococcota</taxon>
        <taxon>Deinococci</taxon>
        <taxon>Deinococcales</taxon>
        <taxon>Deinococcaceae</taxon>
        <taxon>Deinococcus</taxon>
    </lineage>
</organism>
<feature type="transmembrane region" description="Helical" evidence="1">
    <location>
        <begin position="236"/>
        <end position="255"/>
    </location>
</feature>
<feature type="transmembrane region" description="Helical" evidence="1">
    <location>
        <begin position="154"/>
        <end position="176"/>
    </location>
</feature>
<protein>
    <recommendedName>
        <fullName evidence="4">ABC transporter permease</fullName>
    </recommendedName>
</protein>
<keyword evidence="1" id="KW-0472">Membrane</keyword>
<evidence type="ECO:0008006" key="4">
    <source>
        <dbReference type="Google" id="ProtNLM"/>
    </source>
</evidence>